<dbReference type="SUPFAM" id="SSF52058">
    <property type="entry name" value="L domain-like"/>
    <property type="match status" value="1"/>
</dbReference>
<reference evidence="1" key="1">
    <citation type="submission" date="2023-03" db="EMBL/GenBank/DDBJ databases">
        <title>Massive genome expansion in bonnet fungi (Mycena s.s.) driven by repeated elements and novel gene families across ecological guilds.</title>
        <authorList>
            <consortium name="Lawrence Berkeley National Laboratory"/>
            <person name="Harder C.B."/>
            <person name="Miyauchi S."/>
            <person name="Viragh M."/>
            <person name="Kuo A."/>
            <person name="Thoen E."/>
            <person name="Andreopoulos B."/>
            <person name="Lu D."/>
            <person name="Skrede I."/>
            <person name="Drula E."/>
            <person name="Henrissat B."/>
            <person name="Morin E."/>
            <person name="Kohler A."/>
            <person name="Barry K."/>
            <person name="LaButti K."/>
            <person name="Morin E."/>
            <person name="Salamov A."/>
            <person name="Lipzen A."/>
            <person name="Mereny Z."/>
            <person name="Hegedus B."/>
            <person name="Baldrian P."/>
            <person name="Stursova M."/>
            <person name="Weitz H."/>
            <person name="Taylor A."/>
            <person name="Grigoriev I.V."/>
            <person name="Nagy L.G."/>
            <person name="Martin F."/>
            <person name="Kauserud H."/>
        </authorList>
    </citation>
    <scope>NUCLEOTIDE SEQUENCE</scope>
    <source>
        <strain evidence="1">CBHHK067</strain>
    </source>
</reference>
<dbReference type="EMBL" id="JARKIE010000128">
    <property type="protein sequence ID" value="KAJ7679743.1"/>
    <property type="molecule type" value="Genomic_DNA"/>
</dbReference>
<accession>A0AAD7D5L4</accession>
<evidence type="ECO:0000313" key="1">
    <source>
        <dbReference type="EMBL" id="KAJ7679743.1"/>
    </source>
</evidence>
<comment type="caution">
    <text evidence="1">The sequence shown here is derived from an EMBL/GenBank/DDBJ whole genome shotgun (WGS) entry which is preliminary data.</text>
</comment>
<gene>
    <name evidence="1" type="ORF">B0H17DRAFT_1206391</name>
</gene>
<keyword evidence="2" id="KW-1185">Reference proteome</keyword>
<evidence type="ECO:0008006" key="3">
    <source>
        <dbReference type="Google" id="ProtNLM"/>
    </source>
</evidence>
<sequence length="283" mass="31939">MSTDPNLPPSLPADLERLIFELTATLYPEHMPDLLLIARRVKIWIEPLLYRVLFIYGPEHQGGLGDLHFRPRLHSLARYRNFIHTKPASFFHAHVRHVFFVGIRPADDITEILAVCGASVNIALSLVQMSAPVLPLLGALPLQRFSGYLSNIFTHLTGPDFTHPLFTQLTHLDIRDNYLDSWDHWADLALVPHLSHLSLRRKRGPHSGAMCGGVLAHCDGLKVLVIVFHSYSDLNESAPIFAEVAADRRFVMLVVADYKADWEEGARGGEDYWVRAEEAVKSR</sequence>
<organism evidence="1 2">
    <name type="scientific">Mycena rosella</name>
    <name type="common">Pink bonnet</name>
    <name type="synonym">Agaricus rosellus</name>
    <dbReference type="NCBI Taxonomy" id="1033263"/>
    <lineage>
        <taxon>Eukaryota</taxon>
        <taxon>Fungi</taxon>
        <taxon>Dikarya</taxon>
        <taxon>Basidiomycota</taxon>
        <taxon>Agaricomycotina</taxon>
        <taxon>Agaricomycetes</taxon>
        <taxon>Agaricomycetidae</taxon>
        <taxon>Agaricales</taxon>
        <taxon>Marasmiineae</taxon>
        <taxon>Mycenaceae</taxon>
        <taxon>Mycena</taxon>
    </lineage>
</organism>
<evidence type="ECO:0000313" key="2">
    <source>
        <dbReference type="Proteomes" id="UP001221757"/>
    </source>
</evidence>
<dbReference type="AlphaFoldDB" id="A0AAD7D5L4"/>
<protein>
    <recommendedName>
        <fullName evidence="3">F-box domain-containing protein</fullName>
    </recommendedName>
</protein>
<dbReference type="Proteomes" id="UP001221757">
    <property type="component" value="Unassembled WGS sequence"/>
</dbReference>
<proteinExistence type="predicted"/>
<name>A0AAD7D5L4_MYCRO</name>